<dbReference type="GO" id="GO:0005737">
    <property type="term" value="C:cytoplasm"/>
    <property type="evidence" value="ECO:0007669"/>
    <property type="project" value="TreeGrafter"/>
</dbReference>
<dbReference type="Proteomes" id="UP000314986">
    <property type="component" value="Unassembled WGS sequence"/>
</dbReference>
<proteinExistence type="inferred from homology"/>
<dbReference type="PANTHER" id="PTHR22997">
    <property type="entry name" value="PIH1 DOMAIN-CONTAINING PROTEIN 1"/>
    <property type="match status" value="1"/>
</dbReference>
<accession>A0A4W3IE58</accession>
<evidence type="ECO:0000256" key="2">
    <source>
        <dbReference type="ARBA" id="ARBA00040540"/>
    </source>
</evidence>
<protein>
    <recommendedName>
        <fullName evidence="2">PIH1 domain-containing protein 1</fullName>
    </recommendedName>
</protein>
<dbReference type="OMA" id="KLKNRKC"/>
<reference evidence="8" key="2">
    <citation type="journal article" date="2007" name="PLoS Biol.">
        <title>Survey sequencing and comparative analysis of the elephant shark (Callorhinchus milii) genome.</title>
        <authorList>
            <person name="Venkatesh B."/>
            <person name="Kirkness E.F."/>
            <person name="Loh Y.H."/>
            <person name="Halpern A.L."/>
            <person name="Lee A.P."/>
            <person name="Johnson J."/>
            <person name="Dandona N."/>
            <person name="Viswanathan L.D."/>
            <person name="Tay A."/>
            <person name="Venter J.C."/>
            <person name="Strausberg R.L."/>
            <person name="Brenner S."/>
        </authorList>
    </citation>
    <scope>NUCLEOTIDE SEQUENCE [LARGE SCALE GENOMIC DNA]</scope>
</reference>
<reference evidence="7" key="5">
    <citation type="submission" date="2025-09" db="UniProtKB">
        <authorList>
            <consortium name="Ensembl"/>
        </authorList>
    </citation>
    <scope>IDENTIFICATION</scope>
</reference>
<evidence type="ECO:0000256" key="3">
    <source>
        <dbReference type="ARBA" id="ARBA00046233"/>
    </source>
</evidence>
<dbReference type="InterPro" id="IPR050734">
    <property type="entry name" value="PIH1/Kintoun_subfamily"/>
</dbReference>
<comment type="similarity">
    <text evidence="1">Belongs to the PIH1 family.</text>
</comment>
<keyword evidence="8" id="KW-1185">Reference proteome</keyword>
<dbReference type="GO" id="GO:0097255">
    <property type="term" value="C:R2TP complex"/>
    <property type="evidence" value="ECO:0007669"/>
    <property type="project" value="TreeGrafter"/>
</dbReference>
<reference evidence="8" key="1">
    <citation type="journal article" date="2006" name="Science">
        <title>Ancient noncoding elements conserved in the human genome.</title>
        <authorList>
            <person name="Venkatesh B."/>
            <person name="Kirkness E.F."/>
            <person name="Loh Y.H."/>
            <person name="Halpern A.L."/>
            <person name="Lee A.P."/>
            <person name="Johnson J."/>
            <person name="Dandona N."/>
            <person name="Viswanathan L.D."/>
            <person name="Tay A."/>
            <person name="Venter J.C."/>
            <person name="Strausberg R.L."/>
            <person name="Brenner S."/>
        </authorList>
    </citation>
    <scope>NUCLEOTIDE SEQUENCE [LARGE SCALE GENOMIC DNA]</scope>
</reference>
<evidence type="ECO:0000259" key="5">
    <source>
        <dbReference type="Pfam" id="PF08190"/>
    </source>
</evidence>
<evidence type="ECO:0000313" key="8">
    <source>
        <dbReference type="Proteomes" id="UP000314986"/>
    </source>
</evidence>
<dbReference type="GeneTree" id="ENSGT00510000048192"/>
<evidence type="ECO:0000313" key="7">
    <source>
        <dbReference type="Ensembl" id="ENSCMIP00000028539.1"/>
    </source>
</evidence>
<dbReference type="STRING" id="7868.ENSCMIP00000028539"/>
<dbReference type="PANTHER" id="PTHR22997:SF0">
    <property type="entry name" value="PIH1 DOMAIN-CONTAINING PROTEIN 1"/>
    <property type="match status" value="1"/>
</dbReference>
<dbReference type="GO" id="GO:0000492">
    <property type="term" value="P:box C/D snoRNP assembly"/>
    <property type="evidence" value="ECO:0007669"/>
    <property type="project" value="TreeGrafter"/>
</dbReference>
<sequence length="295" mass="33291">MPRVTDSSLLSAEMSTEDSLYEELLLQTAKEMQSKLPRVPDTRQIRPQPGFCVKSKTAQNEKIFINVCRSEQVPPPPELSEEKLVALLESDDPSGYKIPMSLGEPHAEIDNNGNGCTAYDIVINSQFYDDIQDNELFMSFFTTVAFEGLENKYNVELSREWRKMRNRKFMGSVTEQNIRSKTKPAIQELDSSSPSGSYSKPGISEVKSVEPEYTLTVEPADRHPRFLVAEIKLPKVASVGSLVLDLGEDRIVLWARPDLYHLDICIPYNIIQEESGSQFNRNTQVLTVTMPVLPV</sequence>
<dbReference type="AlphaFoldDB" id="A0A4W3IE58"/>
<reference evidence="7" key="4">
    <citation type="submission" date="2025-08" db="UniProtKB">
        <authorList>
            <consortium name="Ensembl"/>
        </authorList>
    </citation>
    <scope>IDENTIFICATION</scope>
</reference>
<dbReference type="InterPro" id="IPR012981">
    <property type="entry name" value="PIH1_N"/>
</dbReference>
<comment type="function">
    <text evidence="3">Involved in the assembly of C/D box small nucleolar ribonucleoprotein (snoRNP) particles. Recruits the SWI/SNF complex to the core promoter of rRNA genes and enhances pre-rRNA transcription. Mediates interaction of TELO2 with the R2TP complex which is necessary for the stability of MTOR and SMG1. Positively regulates the assembly and activity of the mTORC1 complex.</text>
</comment>
<evidence type="ECO:0000256" key="1">
    <source>
        <dbReference type="ARBA" id="ARBA00008511"/>
    </source>
</evidence>
<feature type="domain" description="PIH1 N-terminal" evidence="5">
    <location>
        <begin position="37"/>
        <end position="184"/>
    </location>
</feature>
<gene>
    <name evidence="7" type="primary">pih1d1</name>
</gene>
<dbReference type="GO" id="GO:1990904">
    <property type="term" value="C:ribonucleoprotein complex"/>
    <property type="evidence" value="ECO:0007669"/>
    <property type="project" value="TreeGrafter"/>
</dbReference>
<feature type="domain" description="PIH1D1/2/3 CS-like" evidence="6">
    <location>
        <begin position="221"/>
        <end position="293"/>
    </location>
</feature>
<dbReference type="InterPro" id="IPR041442">
    <property type="entry name" value="PIH1D1/2/3_CS-like"/>
</dbReference>
<dbReference type="Ensembl" id="ENSCMIT00000028991.1">
    <property type="protein sequence ID" value="ENSCMIP00000028539.1"/>
    <property type="gene ID" value="ENSCMIG00000012378.1"/>
</dbReference>
<feature type="region of interest" description="Disordered" evidence="4">
    <location>
        <begin position="180"/>
        <end position="203"/>
    </location>
</feature>
<feature type="compositionally biased region" description="Low complexity" evidence="4">
    <location>
        <begin position="191"/>
        <end position="203"/>
    </location>
</feature>
<reference evidence="8" key="3">
    <citation type="journal article" date="2014" name="Nature">
        <title>Elephant shark genome provides unique insights into gnathostome evolution.</title>
        <authorList>
            <consortium name="International Elephant Shark Genome Sequencing Consortium"/>
            <person name="Venkatesh B."/>
            <person name="Lee A.P."/>
            <person name="Ravi V."/>
            <person name="Maurya A.K."/>
            <person name="Lian M.M."/>
            <person name="Swann J.B."/>
            <person name="Ohta Y."/>
            <person name="Flajnik M.F."/>
            <person name="Sutoh Y."/>
            <person name="Kasahara M."/>
            <person name="Hoon S."/>
            <person name="Gangu V."/>
            <person name="Roy S.W."/>
            <person name="Irimia M."/>
            <person name="Korzh V."/>
            <person name="Kondrychyn I."/>
            <person name="Lim Z.W."/>
            <person name="Tay B.H."/>
            <person name="Tohari S."/>
            <person name="Kong K.W."/>
            <person name="Ho S."/>
            <person name="Lorente-Galdos B."/>
            <person name="Quilez J."/>
            <person name="Marques-Bonet T."/>
            <person name="Raney B.J."/>
            <person name="Ingham P.W."/>
            <person name="Tay A."/>
            <person name="Hillier L.W."/>
            <person name="Minx P."/>
            <person name="Boehm T."/>
            <person name="Wilson R.K."/>
            <person name="Brenner S."/>
            <person name="Warren W.C."/>
        </authorList>
    </citation>
    <scope>NUCLEOTIDE SEQUENCE [LARGE SCALE GENOMIC DNA]</scope>
</reference>
<evidence type="ECO:0000256" key="4">
    <source>
        <dbReference type="SAM" id="MobiDB-lite"/>
    </source>
</evidence>
<dbReference type="Pfam" id="PF18201">
    <property type="entry name" value="PIH1_CS"/>
    <property type="match status" value="1"/>
</dbReference>
<dbReference type="Pfam" id="PF08190">
    <property type="entry name" value="PIH1"/>
    <property type="match status" value="1"/>
</dbReference>
<dbReference type="GO" id="GO:0006364">
    <property type="term" value="P:rRNA processing"/>
    <property type="evidence" value="ECO:0007669"/>
    <property type="project" value="TreeGrafter"/>
</dbReference>
<dbReference type="InParanoid" id="A0A4W3IE58"/>
<organism evidence="7 8">
    <name type="scientific">Callorhinchus milii</name>
    <name type="common">Ghost shark</name>
    <dbReference type="NCBI Taxonomy" id="7868"/>
    <lineage>
        <taxon>Eukaryota</taxon>
        <taxon>Metazoa</taxon>
        <taxon>Chordata</taxon>
        <taxon>Craniata</taxon>
        <taxon>Vertebrata</taxon>
        <taxon>Chondrichthyes</taxon>
        <taxon>Holocephali</taxon>
        <taxon>Chimaeriformes</taxon>
        <taxon>Callorhinchidae</taxon>
        <taxon>Callorhinchus</taxon>
    </lineage>
</organism>
<evidence type="ECO:0000259" key="6">
    <source>
        <dbReference type="Pfam" id="PF18201"/>
    </source>
</evidence>
<name>A0A4W3IE58_CALMI</name>